<feature type="domain" description="Putative zinc-finger" evidence="3">
    <location>
        <begin position="27"/>
        <end position="55"/>
    </location>
</feature>
<gene>
    <name evidence="4" type="ORF">HDF16_003473</name>
</gene>
<feature type="region of interest" description="Disordered" evidence="1">
    <location>
        <begin position="125"/>
        <end position="162"/>
    </location>
</feature>
<keyword evidence="2" id="KW-0472">Membrane</keyword>
<organism evidence="4 5">
    <name type="scientific">Granulicella aggregans</name>
    <dbReference type="NCBI Taxonomy" id="474949"/>
    <lineage>
        <taxon>Bacteria</taxon>
        <taxon>Pseudomonadati</taxon>
        <taxon>Acidobacteriota</taxon>
        <taxon>Terriglobia</taxon>
        <taxon>Terriglobales</taxon>
        <taxon>Acidobacteriaceae</taxon>
        <taxon>Granulicella</taxon>
    </lineage>
</organism>
<dbReference type="RefSeq" id="WP_184218931.1">
    <property type="nucleotide sequence ID" value="NZ_JACHIP010000004.1"/>
</dbReference>
<dbReference type="InterPro" id="IPR015943">
    <property type="entry name" value="WD40/YVTN_repeat-like_dom_sf"/>
</dbReference>
<evidence type="ECO:0000313" key="5">
    <source>
        <dbReference type="Proteomes" id="UP000540989"/>
    </source>
</evidence>
<keyword evidence="2" id="KW-1133">Transmembrane helix</keyword>
<dbReference type="Proteomes" id="UP000540989">
    <property type="component" value="Unassembled WGS sequence"/>
</dbReference>
<accession>A0A7W8E4Z7</accession>
<dbReference type="InterPro" id="IPR027383">
    <property type="entry name" value="Znf_put"/>
</dbReference>
<reference evidence="4 5" key="1">
    <citation type="submission" date="2020-08" db="EMBL/GenBank/DDBJ databases">
        <title>Genomic Encyclopedia of Type Strains, Phase IV (KMG-V): Genome sequencing to study the core and pangenomes of soil and plant-associated prokaryotes.</title>
        <authorList>
            <person name="Whitman W."/>
        </authorList>
    </citation>
    <scope>NUCLEOTIDE SEQUENCE [LARGE SCALE GENOMIC DNA]</scope>
    <source>
        <strain evidence="4 5">M8UP14</strain>
    </source>
</reference>
<dbReference type="Gene3D" id="1.10.10.1320">
    <property type="entry name" value="Anti-sigma factor, zinc-finger domain"/>
    <property type="match status" value="1"/>
</dbReference>
<sequence length="269" mass="28863">MKQTESNPLRVELARMAGALPHPDEDVLTAFAEGALLERERESVMEHLAGCSECREILSLTAAAAPEATVLHVVPTGPTQKRWLPWLAAAAAVVLVSSAALIYVRGREINGLPQQSPEIAVQGIGRREPDSARPDAPAVQSAEPMPGLATSEAATGNSETVGRTHWRINEAGHAERSLGNGTWQAVLPNDSARIRVISVSGSDVWLGGEKLHLCHSNDDGATWHCEQLPTKNSSASVLAHIRFRDLQTGVVEATDGTRWETGDGGRTWR</sequence>
<keyword evidence="2" id="KW-0812">Transmembrane</keyword>
<dbReference type="InterPro" id="IPR041916">
    <property type="entry name" value="Anti_sigma_zinc_sf"/>
</dbReference>
<feature type="compositionally biased region" description="Polar residues" evidence="1">
    <location>
        <begin position="152"/>
        <end position="161"/>
    </location>
</feature>
<evidence type="ECO:0000256" key="2">
    <source>
        <dbReference type="SAM" id="Phobius"/>
    </source>
</evidence>
<name>A0A7W8E4Z7_9BACT</name>
<dbReference type="EMBL" id="JACHIP010000004">
    <property type="protein sequence ID" value="MBB5058759.1"/>
    <property type="molecule type" value="Genomic_DNA"/>
</dbReference>
<dbReference type="SUPFAM" id="SSF110296">
    <property type="entry name" value="Oligoxyloglucan reducing end-specific cellobiohydrolase"/>
    <property type="match status" value="1"/>
</dbReference>
<comment type="caution">
    <text evidence="4">The sequence shown here is derived from an EMBL/GenBank/DDBJ whole genome shotgun (WGS) entry which is preliminary data.</text>
</comment>
<dbReference type="Pfam" id="PF13490">
    <property type="entry name" value="zf-HC2"/>
    <property type="match status" value="1"/>
</dbReference>
<evidence type="ECO:0000259" key="3">
    <source>
        <dbReference type="Pfam" id="PF13490"/>
    </source>
</evidence>
<evidence type="ECO:0000256" key="1">
    <source>
        <dbReference type="SAM" id="MobiDB-lite"/>
    </source>
</evidence>
<dbReference type="Gene3D" id="2.130.10.10">
    <property type="entry name" value="YVTN repeat-like/Quinoprotein amine dehydrogenase"/>
    <property type="match status" value="1"/>
</dbReference>
<keyword evidence="5" id="KW-1185">Reference proteome</keyword>
<dbReference type="AlphaFoldDB" id="A0A7W8E4Z7"/>
<protein>
    <recommendedName>
        <fullName evidence="3">Putative zinc-finger domain-containing protein</fullName>
    </recommendedName>
</protein>
<evidence type="ECO:0000313" key="4">
    <source>
        <dbReference type="EMBL" id="MBB5058759.1"/>
    </source>
</evidence>
<proteinExistence type="predicted"/>
<feature type="transmembrane region" description="Helical" evidence="2">
    <location>
        <begin position="83"/>
        <end position="104"/>
    </location>
</feature>